<name>A0A6M3KI30_9ZZZZ</name>
<dbReference type="CDD" id="cd01646">
    <property type="entry name" value="RT_Bac_retron_I"/>
    <property type="match status" value="1"/>
</dbReference>
<keyword evidence="2" id="KW-0695">RNA-directed DNA polymerase</keyword>
<sequence>MKRYGNLYKKIYSIENIKLAHEKAKRGKLHYSEVKKIEKNPDKYFQQIHDILKNKTFKNSEYVIFKKMDSGKERKIFKLPYFPDRIIHHCIMNIMEPIWMKTFINDTYSSLKGRGIHKGVKRIKKALRDIEGTKYCLKLDIRKFYPSIDHYILKDIIRKRIKDIDLLWLLDEIIDSTDGVPIGNYLSQYFGNLYLAYFDHWMKEYNECKYYFRYCDDIVILSNSKIYLHDLMTKMRHYLRKKLKLKIKDNWQIFPINSRGIDFLGYRFFHRYSLLRKSIVIRFRKKIRKIETKHVDNMLNSVMSYYGWLRFSNCHNLWVSHINDKIYSIIGGYCVANNINNPLRR</sequence>
<feature type="domain" description="Reverse transcriptase" evidence="1">
    <location>
        <begin position="1"/>
        <end position="268"/>
    </location>
</feature>
<dbReference type="PANTHER" id="PTHR34047">
    <property type="entry name" value="NUCLEAR INTRON MATURASE 1, MITOCHONDRIAL-RELATED"/>
    <property type="match status" value="1"/>
</dbReference>
<dbReference type="InterPro" id="IPR043502">
    <property type="entry name" value="DNA/RNA_pol_sf"/>
</dbReference>
<keyword evidence="2" id="KW-0548">Nucleotidyltransferase</keyword>
<dbReference type="AlphaFoldDB" id="A0A6M3KI30"/>
<organism evidence="2">
    <name type="scientific">viral metagenome</name>
    <dbReference type="NCBI Taxonomy" id="1070528"/>
    <lineage>
        <taxon>unclassified sequences</taxon>
        <taxon>metagenomes</taxon>
        <taxon>organismal metagenomes</taxon>
    </lineage>
</organism>
<dbReference type="Pfam" id="PF00078">
    <property type="entry name" value="RVT_1"/>
    <property type="match status" value="1"/>
</dbReference>
<dbReference type="PROSITE" id="PS50878">
    <property type="entry name" value="RT_POL"/>
    <property type="match status" value="1"/>
</dbReference>
<accession>A0A6M3KI30</accession>
<protein>
    <submittedName>
        <fullName evidence="2">Putative reverse transcriptase</fullName>
    </submittedName>
</protein>
<evidence type="ECO:0000259" key="1">
    <source>
        <dbReference type="PROSITE" id="PS50878"/>
    </source>
</evidence>
<dbReference type="SUPFAM" id="SSF56672">
    <property type="entry name" value="DNA/RNA polymerases"/>
    <property type="match status" value="1"/>
</dbReference>
<gene>
    <name evidence="2" type="ORF">MM415A00503_0014</name>
</gene>
<reference evidence="2" key="1">
    <citation type="submission" date="2020-03" db="EMBL/GenBank/DDBJ databases">
        <title>The deep terrestrial virosphere.</title>
        <authorList>
            <person name="Holmfeldt K."/>
            <person name="Nilsson E."/>
            <person name="Simone D."/>
            <person name="Lopez-Fernandez M."/>
            <person name="Wu X."/>
            <person name="de Brujin I."/>
            <person name="Lundin D."/>
            <person name="Andersson A."/>
            <person name="Bertilsson S."/>
            <person name="Dopson M."/>
        </authorList>
    </citation>
    <scope>NUCLEOTIDE SEQUENCE</scope>
    <source>
        <strain evidence="2">MM415A00503</strain>
    </source>
</reference>
<keyword evidence="2" id="KW-0808">Transferase</keyword>
<dbReference type="InterPro" id="IPR051083">
    <property type="entry name" value="GrpII_Intron_Splice-Mob/Def"/>
</dbReference>
<evidence type="ECO:0000313" key="2">
    <source>
        <dbReference type="EMBL" id="QJA81659.1"/>
    </source>
</evidence>
<dbReference type="InterPro" id="IPR000477">
    <property type="entry name" value="RT_dom"/>
</dbReference>
<dbReference type="GO" id="GO:0003964">
    <property type="term" value="F:RNA-directed DNA polymerase activity"/>
    <property type="evidence" value="ECO:0007669"/>
    <property type="project" value="UniProtKB-KW"/>
</dbReference>
<dbReference type="EMBL" id="MT142466">
    <property type="protein sequence ID" value="QJA81659.1"/>
    <property type="molecule type" value="Genomic_DNA"/>
</dbReference>
<dbReference type="PANTHER" id="PTHR34047:SF8">
    <property type="entry name" value="PROTEIN YKFC"/>
    <property type="match status" value="1"/>
</dbReference>
<proteinExistence type="predicted"/>